<comment type="function">
    <text evidence="4">ATP-dependent carboxylate-amine ligase which exhibits weak glutamate--cysteine ligase activity.</text>
</comment>
<dbReference type="Proteomes" id="UP000321083">
    <property type="component" value="Unassembled WGS sequence"/>
</dbReference>
<name>A0A5C6M8H0_9PLAN</name>
<dbReference type="GO" id="GO:0005524">
    <property type="term" value="F:ATP binding"/>
    <property type="evidence" value="ECO:0007669"/>
    <property type="project" value="UniProtKB-KW"/>
</dbReference>
<proteinExistence type="inferred from homology"/>
<keyword evidence="3 4" id="KW-0067">ATP-binding</keyword>
<keyword evidence="1 4" id="KW-0436">Ligase</keyword>
<evidence type="ECO:0000313" key="5">
    <source>
        <dbReference type="EMBL" id="TWW09291.1"/>
    </source>
</evidence>
<dbReference type="AlphaFoldDB" id="A0A5C6M8H0"/>
<dbReference type="InterPro" id="IPR014746">
    <property type="entry name" value="Gln_synth/guanido_kin_cat_dom"/>
</dbReference>
<reference evidence="5 6" key="2">
    <citation type="submission" date="2019-08" db="EMBL/GenBank/DDBJ databases">
        <authorList>
            <person name="Henke P."/>
        </authorList>
    </citation>
    <scope>NUCLEOTIDE SEQUENCE [LARGE SCALE GENOMIC DNA]</scope>
    <source>
        <strain evidence="5">Phe10_nw2017</strain>
    </source>
</reference>
<accession>A0A5C6M8H0</accession>
<keyword evidence="6" id="KW-1185">Reference proteome</keyword>
<dbReference type="EMBL" id="SRHE01000319">
    <property type="protein sequence ID" value="TWW09291.1"/>
    <property type="molecule type" value="Genomic_DNA"/>
</dbReference>
<evidence type="ECO:0000256" key="2">
    <source>
        <dbReference type="ARBA" id="ARBA00022741"/>
    </source>
</evidence>
<sequence length="370" mass="42170">MTVMRFTPNPKPTIGVEIELQLIDSRELSLKSCIDQVLTVLPESLMDSVKPELMQCYVEINTKVCGTVQEAGDDLRSKLAQIEQVLHPLGIRLLWAGTHPFSSWRHQKITFHERYHRLVTLMEDVVRRLVTFGLHVHIGVDSGDKAVMICDRMLHHLPLLLALSANSPFWEGRSTGLHSNRSKIMEGLPTAGLPYQMRNWSEYVWLVKHLMDTGFINSIREIWWDIRPHHHFGTIEVRVCDIPPSLSHVLSLTALIQCLVHTISSEIDEGTFQSEYHPMMVEQNKWRATRYGADASLVSYRDFQQRSVPQLVDDLITRLGPAATELQCSAELEGLAQIPAASGARRQLEIYEQTGSRRKVVEKLLETPAW</sequence>
<dbReference type="Pfam" id="PF04107">
    <property type="entry name" value="GCS2"/>
    <property type="match status" value="1"/>
</dbReference>
<dbReference type="EC" id="6.3.2.2" evidence="4"/>
<evidence type="ECO:0000256" key="4">
    <source>
        <dbReference type="HAMAP-Rule" id="MF_01609"/>
    </source>
</evidence>
<evidence type="ECO:0000256" key="1">
    <source>
        <dbReference type="ARBA" id="ARBA00022598"/>
    </source>
</evidence>
<protein>
    <recommendedName>
        <fullName evidence="4">Putative glutamate--cysteine ligase 2</fullName>
        <ecNumber evidence="4">6.3.2.2</ecNumber>
    </recommendedName>
    <alternativeName>
        <fullName evidence="4">Gamma-glutamylcysteine synthetase 2</fullName>
        <shortName evidence="4">GCS 2</shortName>
        <shortName evidence="4">Gamma-GCS 2</shortName>
    </alternativeName>
</protein>
<dbReference type="NCBIfam" id="TIGR02050">
    <property type="entry name" value="gshA_cyan_rel"/>
    <property type="match status" value="1"/>
</dbReference>
<organism evidence="5 6">
    <name type="scientific">Planctomyces bekefii</name>
    <dbReference type="NCBI Taxonomy" id="1653850"/>
    <lineage>
        <taxon>Bacteria</taxon>
        <taxon>Pseudomonadati</taxon>
        <taxon>Planctomycetota</taxon>
        <taxon>Planctomycetia</taxon>
        <taxon>Planctomycetales</taxon>
        <taxon>Planctomycetaceae</taxon>
        <taxon>Planctomyces</taxon>
    </lineage>
</organism>
<comment type="caution">
    <text evidence="5">The sequence shown here is derived from an EMBL/GenBank/DDBJ whole genome shotgun (WGS) entry which is preliminary data.</text>
</comment>
<dbReference type="PANTHER" id="PTHR36510:SF1">
    <property type="entry name" value="GLUTAMATE--CYSTEINE LIGASE 2-RELATED"/>
    <property type="match status" value="1"/>
</dbReference>
<evidence type="ECO:0000256" key="3">
    <source>
        <dbReference type="ARBA" id="ARBA00022840"/>
    </source>
</evidence>
<reference evidence="5 6" key="1">
    <citation type="submission" date="2019-08" db="EMBL/GenBank/DDBJ databases">
        <title>100 year-old enigma solved: identification of Planctomyces bekefii, the type genus and species of the phylum Planctomycetes.</title>
        <authorList>
            <person name="Svetlana D.N."/>
            <person name="Overmann J."/>
        </authorList>
    </citation>
    <scope>NUCLEOTIDE SEQUENCE [LARGE SCALE GENOMIC DNA]</scope>
    <source>
        <strain evidence="5">Phe10_nw2017</strain>
    </source>
</reference>
<comment type="catalytic activity">
    <reaction evidence="4">
        <text>L-cysteine + L-glutamate + ATP = gamma-L-glutamyl-L-cysteine + ADP + phosphate + H(+)</text>
        <dbReference type="Rhea" id="RHEA:13285"/>
        <dbReference type="ChEBI" id="CHEBI:15378"/>
        <dbReference type="ChEBI" id="CHEBI:29985"/>
        <dbReference type="ChEBI" id="CHEBI:30616"/>
        <dbReference type="ChEBI" id="CHEBI:35235"/>
        <dbReference type="ChEBI" id="CHEBI:43474"/>
        <dbReference type="ChEBI" id="CHEBI:58173"/>
        <dbReference type="ChEBI" id="CHEBI:456216"/>
        <dbReference type="EC" id="6.3.2.2"/>
    </reaction>
</comment>
<keyword evidence="2 4" id="KW-0547">Nucleotide-binding</keyword>
<dbReference type="InterPro" id="IPR050141">
    <property type="entry name" value="GCL_type2/YbdK_subfam"/>
</dbReference>
<dbReference type="HAMAP" id="MF_01609">
    <property type="entry name" value="Glu_cys_ligase_2"/>
    <property type="match status" value="1"/>
</dbReference>
<dbReference type="SUPFAM" id="SSF55931">
    <property type="entry name" value="Glutamine synthetase/guanido kinase"/>
    <property type="match status" value="1"/>
</dbReference>
<dbReference type="InterPro" id="IPR006336">
    <property type="entry name" value="GCS2"/>
</dbReference>
<dbReference type="InterPro" id="IPR011793">
    <property type="entry name" value="YbdK"/>
</dbReference>
<dbReference type="PANTHER" id="PTHR36510">
    <property type="entry name" value="GLUTAMATE--CYSTEINE LIGASE 2-RELATED"/>
    <property type="match status" value="1"/>
</dbReference>
<dbReference type="GO" id="GO:0042398">
    <property type="term" value="P:modified amino acid biosynthetic process"/>
    <property type="evidence" value="ECO:0007669"/>
    <property type="project" value="InterPro"/>
</dbReference>
<evidence type="ECO:0000313" key="6">
    <source>
        <dbReference type="Proteomes" id="UP000321083"/>
    </source>
</evidence>
<dbReference type="GO" id="GO:0004357">
    <property type="term" value="F:glutamate-cysteine ligase activity"/>
    <property type="evidence" value="ECO:0007669"/>
    <property type="project" value="UniProtKB-EC"/>
</dbReference>
<gene>
    <name evidence="5" type="ORF">E3A20_15800</name>
</gene>
<comment type="similarity">
    <text evidence="4">Belongs to the glutamate--cysteine ligase type 2 family. YbdK subfamily.</text>
</comment>
<dbReference type="Gene3D" id="3.30.590.20">
    <property type="match status" value="1"/>
</dbReference>